<reference evidence="2 3" key="1">
    <citation type="journal article" date="2016" name="Nat. Commun.">
        <title>Thousands of microbial genomes shed light on interconnected biogeochemical processes in an aquifer system.</title>
        <authorList>
            <person name="Anantharaman K."/>
            <person name="Brown C.T."/>
            <person name="Hug L.A."/>
            <person name="Sharon I."/>
            <person name="Castelle C.J."/>
            <person name="Probst A.J."/>
            <person name="Thomas B.C."/>
            <person name="Singh A."/>
            <person name="Wilkins M.J."/>
            <person name="Karaoz U."/>
            <person name="Brodie E.L."/>
            <person name="Williams K.H."/>
            <person name="Hubbard S.S."/>
            <person name="Banfield J.F."/>
        </authorList>
    </citation>
    <scope>NUCLEOTIDE SEQUENCE [LARGE SCALE GENOMIC DNA]</scope>
</reference>
<evidence type="ECO:0000313" key="3">
    <source>
        <dbReference type="Proteomes" id="UP000176576"/>
    </source>
</evidence>
<feature type="compositionally biased region" description="Basic residues" evidence="1">
    <location>
        <begin position="119"/>
        <end position="131"/>
    </location>
</feature>
<sequence length="131" mass="15360">MKNIESEIKRFLVERGWDKLHPSDLAKSISIEAAELLEVFQWTSLDIEETKRDAQRMEDIKKELADVFIYAIEMAILLHLDVEKIVMAKLEQVRRKYPAELMRKNAKEESGSGADPKYWKIKNSVRRSKKP</sequence>
<dbReference type="PANTHER" id="PTHR46523:SF1">
    <property type="entry name" value="DCTP PYROPHOSPHATASE 1"/>
    <property type="match status" value="1"/>
</dbReference>
<dbReference type="STRING" id="1802117.A3J54_04605"/>
<dbReference type="Proteomes" id="UP000176576">
    <property type="component" value="Unassembled WGS sequence"/>
</dbReference>
<proteinExistence type="predicted"/>
<dbReference type="SUPFAM" id="SSF101386">
    <property type="entry name" value="all-alpha NTP pyrophosphatases"/>
    <property type="match status" value="1"/>
</dbReference>
<comment type="caution">
    <text evidence="2">The sequence shown here is derived from an EMBL/GenBank/DDBJ whole genome shotgun (WGS) entry which is preliminary data.</text>
</comment>
<dbReference type="PANTHER" id="PTHR46523">
    <property type="entry name" value="DCTP PYROPHOSPHATASE 1"/>
    <property type="match status" value="1"/>
</dbReference>
<dbReference type="GO" id="GO:0009143">
    <property type="term" value="P:nucleoside triphosphate catabolic process"/>
    <property type="evidence" value="ECO:0007669"/>
    <property type="project" value="InterPro"/>
</dbReference>
<dbReference type="EMBL" id="MHNN01000024">
    <property type="protein sequence ID" value="OGZ45128.1"/>
    <property type="molecule type" value="Genomic_DNA"/>
</dbReference>
<dbReference type="Pfam" id="PF12643">
    <property type="entry name" value="MazG-like"/>
    <property type="match status" value="1"/>
</dbReference>
<dbReference type="InterPro" id="IPR052555">
    <property type="entry name" value="dCTP_Pyrophosphatase"/>
</dbReference>
<organism evidence="2 3">
    <name type="scientific">Candidatus Ryanbacteria bacterium RIFCSPHIGHO2_02_FULL_45_13b</name>
    <dbReference type="NCBI Taxonomy" id="1802117"/>
    <lineage>
        <taxon>Bacteria</taxon>
        <taxon>Candidatus Ryaniibacteriota</taxon>
    </lineage>
</organism>
<feature type="region of interest" description="Disordered" evidence="1">
    <location>
        <begin position="101"/>
        <end position="131"/>
    </location>
</feature>
<dbReference type="GO" id="GO:0047429">
    <property type="term" value="F:nucleoside triphosphate diphosphatase activity"/>
    <property type="evidence" value="ECO:0007669"/>
    <property type="project" value="InterPro"/>
</dbReference>
<dbReference type="AlphaFoldDB" id="A0A1G2G5L5"/>
<dbReference type="CDD" id="cd11537">
    <property type="entry name" value="NTP-PPase_RS21-C6_like"/>
    <property type="match status" value="1"/>
</dbReference>
<dbReference type="PIRSF" id="PIRSF029826">
    <property type="entry name" value="UCP029826_pph"/>
    <property type="match status" value="1"/>
</dbReference>
<dbReference type="InterPro" id="IPR025984">
    <property type="entry name" value="DCTPP"/>
</dbReference>
<dbReference type="Gene3D" id="1.10.287.1080">
    <property type="entry name" value="MazG-like"/>
    <property type="match status" value="1"/>
</dbReference>
<accession>A0A1G2G5L5</accession>
<feature type="compositionally biased region" description="Basic and acidic residues" evidence="1">
    <location>
        <begin position="101"/>
        <end position="110"/>
    </location>
</feature>
<evidence type="ECO:0008006" key="4">
    <source>
        <dbReference type="Google" id="ProtNLM"/>
    </source>
</evidence>
<evidence type="ECO:0000256" key="1">
    <source>
        <dbReference type="SAM" id="MobiDB-lite"/>
    </source>
</evidence>
<evidence type="ECO:0000313" key="2">
    <source>
        <dbReference type="EMBL" id="OGZ45128.1"/>
    </source>
</evidence>
<gene>
    <name evidence="2" type="ORF">A3J54_04605</name>
</gene>
<name>A0A1G2G5L5_9BACT</name>
<protein>
    <recommendedName>
        <fullName evidence="4">Nucleotide pyrophosphohydrolase</fullName>
    </recommendedName>
</protein>